<sequence length="418" mass="47309">MSRCQRFAFEYAEFKTFTRGFQVKDSLMPMSQHRVALRLGLKMPLEHLHRCRPVGLLLLLLNIHYQVHRVADDFVKEQLEQWTWCKKGWEDWCMVAGDPESQLRALPPQPPGTNGNVSSNKSGSLPWEEGFLGRREFLALEREILGAIWSNLEISAFKPSAALPRVGAIPCGSPCNLLGSERKVYSQYGADGVLEEAFRCIGVTTKVFVEIGTQQGVQCSSRHLRVAHGFLGYMFDDSYADERIGLQKTFMEPSFAASLVNSSLRAGDRTRGVPKVSSFQLDLLAMDTDGMDYVLWRSMCSKIRPRVLMLEAGWPAGPHWKEHTRLCKRISNLCRRCGYVLVHQVVHDMIFIRRDVLEASRYCRSFRHDGDLDFFVGRERARERVASAVGGSFGANGFTFEAMGVGAESLEQFLRQNV</sequence>
<organism evidence="2 3">
    <name type="scientific">Symbiodinium natans</name>
    <dbReference type="NCBI Taxonomy" id="878477"/>
    <lineage>
        <taxon>Eukaryota</taxon>
        <taxon>Sar</taxon>
        <taxon>Alveolata</taxon>
        <taxon>Dinophyceae</taxon>
        <taxon>Suessiales</taxon>
        <taxon>Symbiodiniaceae</taxon>
        <taxon>Symbiodinium</taxon>
    </lineage>
</organism>
<dbReference type="EMBL" id="CAJNDS010000341">
    <property type="protein sequence ID" value="CAE7194586.1"/>
    <property type="molecule type" value="Genomic_DNA"/>
</dbReference>
<feature type="region of interest" description="Disordered" evidence="1">
    <location>
        <begin position="103"/>
        <end position="122"/>
    </location>
</feature>
<name>A0A812J3B4_9DINO</name>
<reference evidence="2" key="1">
    <citation type="submission" date="2021-02" db="EMBL/GenBank/DDBJ databases">
        <authorList>
            <person name="Dougan E. K."/>
            <person name="Rhodes N."/>
            <person name="Thang M."/>
            <person name="Chan C."/>
        </authorList>
    </citation>
    <scope>NUCLEOTIDE SEQUENCE</scope>
</reference>
<evidence type="ECO:0000313" key="3">
    <source>
        <dbReference type="Proteomes" id="UP000604046"/>
    </source>
</evidence>
<feature type="compositionally biased region" description="Polar residues" evidence="1">
    <location>
        <begin position="112"/>
        <end position="122"/>
    </location>
</feature>
<protein>
    <submittedName>
        <fullName evidence="2">Top3b protein</fullName>
    </submittedName>
</protein>
<comment type="caution">
    <text evidence="2">The sequence shown here is derived from an EMBL/GenBank/DDBJ whole genome shotgun (WGS) entry which is preliminary data.</text>
</comment>
<dbReference type="OrthoDB" id="443549at2759"/>
<evidence type="ECO:0000313" key="2">
    <source>
        <dbReference type="EMBL" id="CAE7194586.1"/>
    </source>
</evidence>
<accession>A0A812J3B4</accession>
<dbReference type="AlphaFoldDB" id="A0A812J3B4"/>
<keyword evidence="3" id="KW-1185">Reference proteome</keyword>
<proteinExistence type="predicted"/>
<gene>
    <name evidence="2" type="primary">Top3b</name>
    <name evidence="2" type="ORF">SNAT2548_LOCUS5323</name>
</gene>
<evidence type="ECO:0000256" key="1">
    <source>
        <dbReference type="SAM" id="MobiDB-lite"/>
    </source>
</evidence>
<dbReference type="Proteomes" id="UP000604046">
    <property type="component" value="Unassembled WGS sequence"/>
</dbReference>